<reference evidence="1" key="1">
    <citation type="submission" date="2019-07" db="EMBL/GenBank/DDBJ databases">
        <authorList>
            <person name="Wongkuna S."/>
            <person name="Scaria J."/>
        </authorList>
    </citation>
    <scope>NUCLEOTIDE SEQUENCE [LARGE SCALE GENOMIC DNA]</scope>
    <source>
        <strain evidence="1">SW178</strain>
    </source>
</reference>
<accession>A0A5M9I4A8</accession>
<proteinExistence type="predicted"/>
<evidence type="ECO:0000313" key="2">
    <source>
        <dbReference type="Proteomes" id="UP000322025"/>
    </source>
</evidence>
<name>A0A5M9I4A8_9FIRM</name>
<gene>
    <name evidence="1" type="ORF">FNY66_01255</name>
</gene>
<dbReference type="EMBL" id="VMSO01000001">
    <property type="protein sequence ID" value="KAA8502909.1"/>
    <property type="molecule type" value="Genomic_DNA"/>
</dbReference>
<keyword evidence="2" id="KW-1185">Reference proteome</keyword>
<dbReference type="AlphaFoldDB" id="A0A5M9I4A8"/>
<protein>
    <submittedName>
        <fullName evidence="1">Uncharacterized protein</fullName>
    </submittedName>
</protein>
<evidence type="ECO:0000313" key="1">
    <source>
        <dbReference type="EMBL" id="KAA8502909.1"/>
    </source>
</evidence>
<comment type="caution">
    <text evidence="1">The sequence shown here is derived from an EMBL/GenBank/DDBJ whole genome shotgun (WGS) entry which is preliminary data.</text>
</comment>
<organism evidence="1 2">
    <name type="scientific">Mediterraneibacter catenae</name>
    <dbReference type="NCBI Taxonomy" id="2594882"/>
    <lineage>
        <taxon>Bacteria</taxon>
        <taxon>Bacillati</taxon>
        <taxon>Bacillota</taxon>
        <taxon>Clostridia</taxon>
        <taxon>Lachnospirales</taxon>
        <taxon>Lachnospiraceae</taxon>
        <taxon>Mediterraneibacter</taxon>
    </lineage>
</organism>
<sequence>MAKSKLVKANQKIADSAAGGYKKIERGVVGGYKKIENGEGGGIEIIRIGTGQNAIGDVVKPHFTTSPIFNIAQLSYTAVSPYPPSQGTGR</sequence>
<dbReference type="Proteomes" id="UP000322025">
    <property type="component" value="Unassembled WGS sequence"/>
</dbReference>